<dbReference type="KEGG" id="htq:FRZ44_14120"/>
<dbReference type="InterPro" id="IPR050259">
    <property type="entry name" value="SDR"/>
</dbReference>
<name>A0A5J6MIK6_9PROT</name>
<protein>
    <submittedName>
        <fullName evidence="2">3-oxoacyl-ACP reductase</fullName>
    </submittedName>
</protein>
<dbReference type="EMBL" id="CP042906">
    <property type="protein sequence ID" value="QEX16120.1"/>
    <property type="molecule type" value="Genomic_DNA"/>
</dbReference>
<dbReference type="Proteomes" id="UP000326202">
    <property type="component" value="Chromosome"/>
</dbReference>
<gene>
    <name evidence="2" type="ORF">FRZ44_14120</name>
</gene>
<organism evidence="2 3">
    <name type="scientific">Hypericibacter terrae</name>
    <dbReference type="NCBI Taxonomy" id="2602015"/>
    <lineage>
        <taxon>Bacteria</taxon>
        <taxon>Pseudomonadati</taxon>
        <taxon>Pseudomonadota</taxon>
        <taxon>Alphaproteobacteria</taxon>
        <taxon>Rhodospirillales</taxon>
        <taxon>Dongiaceae</taxon>
        <taxon>Hypericibacter</taxon>
    </lineage>
</organism>
<dbReference type="PRINTS" id="PR00081">
    <property type="entry name" value="GDHRDH"/>
</dbReference>
<dbReference type="SUPFAM" id="SSF51735">
    <property type="entry name" value="NAD(P)-binding Rossmann-fold domains"/>
    <property type="match status" value="1"/>
</dbReference>
<dbReference type="FunFam" id="3.40.50.720:FF:000084">
    <property type="entry name" value="Short-chain dehydrogenase reductase"/>
    <property type="match status" value="1"/>
</dbReference>
<dbReference type="CDD" id="cd05344">
    <property type="entry name" value="BKR_like_SDR_like"/>
    <property type="match status" value="1"/>
</dbReference>
<comment type="similarity">
    <text evidence="1">Belongs to the short-chain dehydrogenases/reductases (SDR) family.</text>
</comment>
<dbReference type="PANTHER" id="PTHR42879">
    <property type="entry name" value="3-OXOACYL-(ACYL-CARRIER-PROTEIN) REDUCTASE"/>
    <property type="match status" value="1"/>
</dbReference>
<dbReference type="PANTHER" id="PTHR42879:SF6">
    <property type="entry name" value="NADPH-DEPENDENT REDUCTASE BACG"/>
    <property type="match status" value="1"/>
</dbReference>
<reference evidence="2 3" key="1">
    <citation type="submission" date="2019-08" db="EMBL/GenBank/DDBJ databases">
        <title>Hyperibacter terrae gen. nov., sp. nov. and Hyperibacter viscosus sp. nov., two new members in the family Rhodospirillaceae isolated from the rhizosphere of Hypericum perforatum.</title>
        <authorList>
            <person name="Noviana Z."/>
        </authorList>
    </citation>
    <scope>NUCLEOTIDE SEQUENCE [LARGE SCALE GENOMIC DNA]</scope>
    <source>
        <strain evidence="2 3">R5913</strain>
    </source>
</reference>
<dbReference type="RefSeq" id="WP_151176519.1">
    <property type="nucleotide sequence ID" value="NZ_CP042906.1"/>
</dbReference>
<evidence type="ECO:0000313" key="3">
    <source>
        <dbReference type="Proteomes" id="UP000326202"/>
    </source>
</evidence>
<accession>A0A5J6MIK6</accession>
<dbReference type="Pfam" id="PF13561">
    <property type="entry name" value="adh_short_C2"/>
    <property type="match status" value="1"/>
</dbReference>
<dbReference type="InterPro" id="IPR002347">
    <property type="entry name" value="SDR_fam"/>
</dbReference>
<evidence type="ECO:0000313" key="2">
    <source>
        <dbReference type="EMBL" id="QEX16120.1"/>
    </source>
</evidence>
<dbReference type="Gene3D" id="3.40.50.720">
    <property type="entry name" value="NAD(P)-binding Rossmann-like Domain"/>
    <property type="match status" value="1"/>
</dbReference>
<proteinExistence type="inferred from homology"/>
<dbReference type="OrthoDB" id="9810935at2"/>
<keyword evidence="3" id="KW-1185">Reference proteome</keyword>
<dbReference type="InterPro" id="IPR036291">
    <property type="entry name" value="NAD(P)-bd_dom_sf"/>
</dbReference>
<dbReference type="AlphaFoldDB" id="A0A5J6MIK6"/>
<evidence type="ECO:0000256" key="1">
    <source>
        <dbReference type="ARBA" id="ARBA00006484"/>
    </source>
</evidence>
<sequence length="245" mass="25690">MDYRIKGRRALVMGASRGLGRAVAEALLAEGVATAICARDPVRLERTAREIGAVGIPCDLSQAGAGAKLVEEAARRLGGTIDILLVNTGGPSPATFDKIDDAQWRAGFEQLWLSAVSPIRAALPGMRAQGWGRILLVTSIAAREPLPNLMMSNALRAGLHGMANALSREIGPDGITVNALMPGYTLTERLKEAGFKAEEVAKTVPLGRIGKPEEFAALACFLASEPAGYITGQAIACDGGMLRSI</sequence>